<keyword evidence="1" id="KW-0479">Metal-binding</keyword>
<dbReference type="Gene3D" id="1.20.900.10">
    <property type="entry name" value="Dbl homology (DH) domain"/>
    <property type="match status" value="1"/>
</dbReference>
<organism evidence="3 4">
    <name type="scientific">Steinernema glaseri</name>
    <dbReference type="NCBI Taxonomy" id="37863"/>
    <lineage>
        <taxon>Eukaryota</taxon>
        <taxon>Metazoa</taxon>
        <taxon>Ecdysozoa</taxon>
        <taxon>Nematoda</taxon>
        <taxon>Chromadorea</taxon>
        <taxon>Rhabditida</taxon>
        <taxon>Tylenchina</taxon>
        <taxon>Panagrolaimomorpha</taxon>
        <taxon>Strongyloidoidea</taxon>
        <taxon>Steinernematidae</taxon>
        <taxon>Steinernema</taxon>
    </lineage>
</organism>
<sequence length="379" mass="43111">MAPSCKVAPCDDCPIVELSPGSTSSDCCAGAPDLKEVSSPKLEHDDVVNSNVAELSPLSTGSDCCAGTTVFNETSFPKLDPDDIVNSNVIAIEEKRREKPRRSLGVFNLWTKKRERRSINMFTPIYSLVQPKWDALGIWDPPPSDFSGIECPRERKKQETIQEIYTTETHHCQVLIFLQQVCQTGLKFYDIIPETDVKELVPDVLDSLLEFHLSILRRIRERRDASPVVSTVSDIICDEFSDGPYSKAALKGYTQFCLQKNKTSHKYDVLMAKKSRFRKYFKLIEGDPCYRNKSFKSCLLLIAQRPTKYSILLDQLIKHEAAEYMGVGRRALDAVRSFARQLNDNLESLEIEQRWIQRMLITRKSTLSLSSICNRRSGK</sequence>
<dbReference type="SMART" id="SM00325">
    <property type="entry name" value="RhoGEF"/>
    <property type="match status" value="1"/>
</dbReference>
<feature type="domain" description="DH" evidence="2">
    <location>
        <begin position="156"/>
        <end position="345"/>
    </location>
</feature>
<dbReference type="InterPro" id="IPR035899">
    <property type="entry name" value="DBL_dom_sf"/>
</dbReference>
<dbReference type="SUPFAM" id="SSF48065">
    <property type="entry name" value="DBL homology domain (DH-domain)"/>
    <property type="match status" value="1"/>
</dbReference>
<dbReference type="Pfam" id="PF00621">
    <property type="entry name" value="RhoGEF"/>
    <property type="match status" value="1"/>
</dbReference>
<proteinExistence type="predicted"/>
<reference evidence="4" key="1">
    <citation type="submission" date="2016-11" db="UniProtKB">
        <authorList>
            <consortium name="WormBaseParasite"/>
        </authorList>
    </citation>
    <scope>IDENTIFICATION</scope>
</reference>
<accession>A0A1I7YDJ1</accession>
<keyword evidence="1" id="KW-0862">Zinc</keyword>
<evidence type="ECO:0000313" key="4">
    <source>
        <dbReference type="WBParaSite" id="L893_g15032.t1"/>
    </source>
</evidence>
<keyword evidence="3" id="KW-1185">Reference proteome</keyword>
<protein>
    <submittedName>
        <fullName evidence="4">DH domain-containing protein</fullName>
    </submittedName>
</protein>
<evidence type="ECO:0000313" key="3">
    <source>
        <dbReference type="Proteomes" id="UP000095287"/>
    </source>
</evidence>
<dbReference type="GO" id="GO:0005085">
    <property type="term" value="F:guanyl-nucleotide exchange factor activity"/>
    <property type="evidence" value="ECO:0007669"/>
    <property type="project" value="InterPro"/>
</dbReference>
<dbReference type="Proteomes" id="UP000095287">
    <property type="component" value="Unplaced"/>
</dbReference>
<dbReference type="PANTHER" id="PTHR13944">
    <property type="entry name" value="AGAP007712-PA"/>
    <property type="match status" value="1"/>
</dbReference>
<dbReference type="AlphaFoldDB" id="A0A1I7YDJ1"/>
<dbReference type="PANTHER" id="PTHR13944:SF21">
    <property type="entry name" value="CYSTS, ISOFORM C"/>
    <property type="match status" value="1"/>
</dbReference>
<evidence type="ECO:0000256" key="1">
    <source>
        <dbReference type="ARBA" id="ARBA00022771"/>
    </source>
</evidence>
<dbReference type="GO" id="GO:0035023">
    <property type="term" value="P:regulation of Rho protein signal transduction"/>
    <property type="evidence" value="ECO:0007669"/>
    <property type="project" value="TreeGrafter"/>
</dbReference>
<dbReference type="InterPro" id="IPR000219">
    <property type="entry name" value="DH_dom"/>
</dbReference>
<evidence type="ECO:0000259" key="2">
    <source>
        <dbReference type="PROSITE" id="PS50010"/>
    </source>
</evidence>
<keyword evidence="1" id="KW-0863">Zinc-finger</keyword>
<name>A0A1I7YDJ1_9BILA</name>
<dbReference type="GO" id="GO:0008270">
    <property type="term" value="F:zinc ion binding"/>
    <property type="evidence" value="ECO:0007669"/>
    <property type="project" value="UniProtKB-KW"/>
</dbReference>
<dbReference type="InterPro" id="IPR051632">
    <property type="entry name" value="Rho_GEF"/>
</dbReference>
<dbReference type="PROSITE" id="PS50010">
    <property type="entry name" value="DH_2"/>
    <property type="match status" value="1"/>
</dbReference>
<dbReference type="WBParaSite" id="L893_g15032.t1">
    <property type="protein sequence ID" value="L893_g15032.t1"/>
    <property type="gene ID" value="L893_g15032"/>
</dbReference>